<dbReference type="AlphaFoldDB" id="A0A1G7GS89"/>
<gene>
    <name evidence="1" type="ORF">SAMN04488567_2902</name>
</gene>
<dbReference type="STRING" id="521013.SAMN04488567_2902"/>
<proteinExistence type="predicted"/>
<accession>A0A1G7GS89</accession>
<dbReference type="RefSeq" id="WP_090113184.1">
    <property type="nucleotide sequence ID" value="NZ_FNAT01000005.1"/>
</dbReference>
<evidence type="ECO:0000313" key="2">
    <source>
        <dbReference type="Proteomes" id="UP000198922"/>
    </source>
</evidence>
<dbReference type="CDD" id="cd04458">
    <property type="entry name" value="CSP_CDS"/>
    <property type="match status" value="1"/>
</dbReference>
<organism evidence="1 2">
    <name type="scientific">Limimaricola pyoseonensis</name>
    <dbReference type="NCBI Taxonomy" id="521013"/>
    <lineage>
        <taxon>Bacteria</taxon>
        <taxon>Pseudomonadati</taxon>
        <taxon>Pseudomonadota</taxon>
        <taxon>Alphaproteobacteria</taxon>
        <taxon>Rhodobacterales</taxon>
        <taxon>Paracoccaceae</taxon>
        <taxon>Limimaricola</taxon>
    </lineage>
</organism>
<evidence type="ECO:0000313" key="1">
    <source>
        <dbReference type="EMBL" id="SDE90986.1"/>
    </source>
</evidence>
<name>A0A1G7GS89_9RHOB</name>
<reference evidence="2" key="1">
    <citation type="submission" date="2016-10" db="EMBL/GenBank/DDBJ databases">
        <authorList>
            <person name="Varghese N."/>
            <person name="Submissions S."/>
        </authorList>
    </citation>
    <scope>NUCLEOTIDE SEQUENCE [LARGE SCALE GENOMIC DNA]</scope>
    <source>
        <strain evidence="2">DSM 21424</strain>
    </source>
</reference>
<keyword evidence="2" id="KW-1185">Reference proteome</keyword>
<sequence>MNALTPTTVRATIKFFDPARGFGFATAPDFAEDLLLPGSRLIAAGRSSIAAGTSVMAEIRTAVGRPQIERIVSIDIVTPAGALRPGRVKWFDTMKGYGFIQLLGEPGDVFLGREVLRISGRDSATPGEALAVIVMRNAHGLAVEAVGDWV</sequence>
<dbReference type="GO" id="GO:0003676">
    <property type="term" value="F:nucleic acid binding"/>
    <property type="evidence" value="ECO:0007669"/>
    <property type="project" value="InterPro"/>
</dbReference>
<dbReference type="Proteomes" id="UP000198922">
    <property type="component" value="Unassembled WGS sequence"/>
</dbReference>
<dbReference type="SUPFAM" id="SSF50249">
    <property type="entry name" value="Nucleic acid-binding proteins"/>
    <property type="match status" value="2"/>
</dbReference>
<dbReference type="InterPro" id="IPR002059">
    <property type="entry name" value="CSP_DNA-bd"/>
</dbReference>
<dbReference type="InterPro" id="IPR012340">
    <property type="entry name" value="NA-bd_OB-fold"/>
</dbReference>
<protein>
    <submittedName>
        <fullName evidence="1">Cold shock protein (Beta-ribbon, CspA family)</fullName>
    </submittedName>
</protein>
<dbReference type="EMBL" id="FNAT01000005">
    <property type="protein sequence ID" value="SDE90986.1"/>
    <property type="molecule type" value="Genomic_DNA"/>
</dbReference>
<dbReference type="Gene3D" id="2.40.50.140">
    <property type="entry name" value="Nucleic acid-binding proteins"/>
    <property type="match status" value="2"/>
</dbReference>